<comment type="similarity">
    <text evidence="2 9">Belongs to the mitochondrial pyruvate carrier (MPC) (TC 2.A.105) family.</text>
</comment>
<name>A0A1G4JR77_9SACH</name>
<keyword evidence="8" id="KW-0472">Membrane</keyword>
<dbReference type="InterPro" id="IPR005336">
    <property type="entry name" value="MPC"/>
</dbReference>
<evidence type="ECO:0000313" key="11">
    <source>
        <dbReference type="Proteomes" id="UP000190274"/>
    </source>
</evidence>
<organism evidence="10 11">
    <name type="scientific">Lachancea dasiensis</name>
    <dbReference type="NCBI Taxonomy" id="1072105"/>
    <lineage>
        <taxon>Eukaryota</taxon>
        <taxon>Fungi</taxon>
        <taxon>Dikarya</taxon>
        <taxon>Ascomycota</taxon>
        <taxon>Saccharomycotina</taxon>
        <taxon>Saccharomycetes</taxon>
        <taxon>Saccharomycetales</taxon>
        <taxon>Saccharomycetaceae</taxon>
        <taxon>Lachancea</taxon>
    </lineage>
</organism>
<keyword evidence="6" id="KW-1133">Transmembrane helix</keyword>
<dbReference type="OrthoDB" id="1697690at2759"/>
<evidence type="ECO:0000256" key="5">
    <source>
        <dbReference type="ARBA" id="ARBA00022792"/>
    </source>
</evidence>
<dbReference type="AlphaFoldDB" id="A0A1G4JR77"/>
<reference evidence="11" key="1">
    <citation type="submission" date="2016-03" db="EMBL/GenBank/DDBJ databases">
        <authorList>
            <person name="Devillers H."/>
        </authorList>
    </citation>
    <scope>NUCLEOTIDE SEQUENCE [LARGE SCALE GENOMIC DNA]</scope>
</reference>
<dbReference type="STRING" id="1266660.A0A1G4JR77"/>
<evidence type="ECO:0000256" key="4">
    <source>
        <dbReference type="ARBA" id="ARBA00022692"/>
    </source>
</evidence>
<evidence type="ECO:0000256" key="9">
    <source>
        <dbReference type="RuleBase" id="RU363100"/>
    </source>
</evidence>
<evidence type="ECO:0000256" key="6">
    <source>
        <dbReference type="ARBA" id="ARBA00022989"/>
    </source>
</evidence>
<dbReference type="GO" id="GO:7770001">
    <property type="term" value="C:mitochondrial pyruvate carrier complex"/>
    <property type="evidence" value="ECO:0007669"/>
    <property type="project" value="EnsemblFungi"/>
</dbReference>
<sequence length="127" mass="13909">MSQPAQKAVTQSLVSRYVNKETLKYVFTTHFWGPVSNFGIPLAAIYDLKKDPELISGPMTTALILYSSVFMKFALTVQPKNYLLFGCHVVNSLAQTGQGFRFVNYHYLGGADAKTTDAAASKPAAPQ</sequence>
<accession>A0A1G4JR77</accession>
<evidence type="ECO:0000313" key="10">
    <source>
        <dbReference type="EMBL" id="SCU93327.1"/>
    </source>
</evidence>
<dbReference type="Proteomes" id="UP000190274">
    <property type="component" value="Chromosome G"/>
</dbReference>
<evidence type="ECO:0000256" key="1">
    <source>
        <dbReference type="ARBA" id="ARBA00004448"/>
    </source>
</evidence>
<keyword evidence="7 9" id="KW-0496">Mitochondrion</keyword>
<protein>
    <recommendedName>
        <fullName evidence="9">Mitochondrial pyruvate carrier</fullName>
    </recommendedName>
</protein>
<dbReference type="GO" id="GO:0006850">
    <property type="term" value="P:pyruvate import into mitochondria"/>
    <property type="evidence" value="ECO:0007669"/>
    <property type="project" value="EnsemblFungi"/>
</dbReference>
<proteinExistence type="inferred from homology"/>
<keyword evidence="3 9" id="KW-0813">Transport</keyword>
<evidence type="ECO:0000256" key="8">
    <source>
        <dbReference type="ARBA" id="ARBA00023136"/>
    </source>
</evidence>
<comment type="function">
    <text evidence="9">Mediates the uptake of pyruvate into mitochondria.</text>
</comment>
<dbReference type="EMBL" id="LT598457">
    <property type="protein sequence ID" value="SCU93327.1"/>
    <property type="molecule type" value="Genomic_DNA"/>
</dbReference>
<evidence type="ECO:0000256" key="2">
    <source>
        <dbReference type="ARBA" id="ARBA00006416"/>
    </source>
</evidence>
<dbReference type="GO" id="GO:0005777">
    <property type="term" value="C:peroxisome"/>
    <property type="evidence" value="ECO:0007669"/>
    <property type="project" value="EnsemblFungi"/>
</dbReference>
<evidence type="ECO:0000256" key="3">
    <source>
        <dbReference type="ARBA" id="ARBA00022448"/>
    </source>
</evidence>
<evidence type="ECO:0000256" key="7">
    <source>
        <dbReference type="ARBA" id="ARBA00023128"/>
    </source>
</evidence>
<keyword evidence="4" id="KW-0812">Transmembrane</keyword>
<dbReference type="GO" id="GO:0050833">
    <property type="term" value="F:pyruvate transmembrane transporter activity"/>
    <property type="evidence" value="ECO:0007669"/>
    <property type="project" value="EnsemblFungi"/>
</dbReference>
<keyword evidence="11" id="KW-1185">Reference proteome</keyword>
<comment type="subcellular location">
    <subcellularLocation>
        <location evidence="1 9">Mitochondrion inner membrane</location>
        <topology evidence="1 9">Multi-pass membrane protein</topology>
    </subcellularLocation>
</comment>
<keyword evidence="5 9" id="KW-0999">Mitochondrion inner membrane</keyword>
<dbReference type="Pfam" id="PF03650">
    <property type="entry name" value="MPC"/>
    <property type="match status" value="1"/>
</dbReference>
<dbReference type="PANTHER" id="PTHR14154">
    <property type="entry name" value="UPF0041 BRAIN PROTEIN 44-RELATED"/>
    <property type="match status" value="1"/>
</dbReference>
<gene>
    <name evidence="10" type="ORF">LADA_0G02476G</name>
</gene>